<name>A0AAV4CC53_9GAST</name>
<sequence>MVEPQNDLLDVPHFVQKGIKRGSNILILMTCYRLMPNCSKASVSMSNISKNLIENYKSLGENGCLESVNVEKHNYFL</sequence>
<gene>
    <name evidence="1" type="ORF">PoB_005506300</name>
</gene>
<accession>A0AAV4CC53</accession>
<evidence type="ECO:0000313" key="2">
    <source>
        <dbReference type="Proteomes" id="UP000735302"/>
    </source>
</evidence>
<dbReference type="EMBL" id="BLXT01006043">
    <property type="protein sequence ID" value="GFO28558.1"/>
    <property type="molecule type" value="Genomic_DNA"/>
</dbReference>
<reference evidence="1 2" key="1">
    <citation type="journal article" date="2021" name="Elife">
        <title>Chloroplast acquisition without the gene transfer in kleptoplastic sea slugs, Plakobranchus ocellatus.</title>
        <authorList>
            <person name="Maeda T."/>
            <person name="Takahashi S."/>
            <person name="Yoshida T."/>
            <person name="Shimamura S."/>
            <person name="Takaki Y."/>
            <person name="Nagai Y."/>
            <person name="Toyoda A."/>
            <person name="Suzuki Y."/>
            <person name="Arimoto A."/>
            <person name="Ishii H."/>
            <person name="Satoh N."/>
            <person name="Nishiyama T."/>
            <person name="Hasebe M."/>
            <person name="Maruyama T."/>
            <person name="Minagawa J."/>
            <person name="Obokata J."/>
            <person name="Shigenobu S."/>
        </authorList>
    </citation>
    <scope>NUCLEOTIDE SEQUENCE [LARGE SCALE GENOMIC DNA]</scope>
</reference>
<dbReference type="Proteomes" id="UP000735302">
    <property type="component" value="Unassembled WGS sequence"/>
</dbReference>
<comment type="caution">
    <text evidence="1">The sequence shown here is derived from an EMBL/GenBank/DDBJ whole genome shotgun (WGS) entry which is preliminary data.</text>
</comment>
<proteinExistence type="predicted"/>
<organism evidence="1 2">
    <name type="scientific">Plakobranchus ocellatus</name>
    <dbReference type="NCBI Taxonomy" id="259542"/>
    <lineage>
        <taxon>Eukaryota</taxon>
        <taxon>Metazoa</taxon>
        <taxon>Spiralia</taxon>
        <taxon>Lophotrochozoa</taxon>
        <taxon>Mollusca</taxon>
        <taxon>Gastropoda</taxon>
        <taxon>Heterobranchia</taxon>
        <taxon>Euthyneura</taxon>
        <taxon>Panpulmonata</taxon>
        <taxon>Sacoglossa</taxon>
        <taxon>Placobranchoidea</taxon>
        <taxon>Plakobranchidae</taxon>
        <taxon>Plakobranchus</taxon>
    </lineage>
</organism>
<protein>
    <submittedName>
        <fullName evidence="1">Uncharacterized protein</fullName>
    </submittedName>
</protein>
<keyword evidence="2" id="KW-1185">Reference proteome</keyword>
<evidence type="ECO:0000313" key="1">
    <source>
        <dbReference type="EMBL" id="GFO28558.1"/>
    </source>
</evidence>
<dbReference type="AlphaFoldDB" id="A0AAV4CC53"/>